<dbReference type="PANTHER" id="PTHR47505">
    <property type="entry name" value="DNA UTILIZATION PROTEIN YHGH"/>
    <property type="match status" value="1"/>
</dbReference>
<dbReference type="InterPro" id="IPR029057">
    <property type="entry name" value="PRTase-like"/>
</dbReference>
<dbReference type="Gene3D" id="3.40.50.2020">
    <property type="match status" value="1"/>
</dbReference>
<keyword evidence="3" id="KW-0328">Glycosyltransferase</keyword>
<dbReference type="PANTHER" id="PTHR47505:SF1">
    <property type="entry name" value="DNA UTILIZATION PROTEIN YHGH"/>
    <property type="match status" value="1"/>
</dbReference>
<comment type="caution">
    <text evidence="3">The sequence shown here is derived from an EMBL/GenBank/DDBJ whole genome shotgun (WGS) entry which is preliminary data.</text>
</comment>
<comment type="similarity">
    <text evidence="1">Belongs to the ComF/GntX family.</text>
</comment>
<organism evidence="3 4">
    <name type="scientific">Skermanella stibiiresistens SB22</name>
    <dbReference type="NCBI Taxonomy" id="1385369"/>
    <lineage>
        <taxon>Bacteria</taxon>
        <taxon>Pseudomonadati</taxon>
        <taxon>Pseudomonadota</taxon>
        <taxon>Alphaproteobacteria</taxon>
        <taxon>Rhodospirillales</taxon>
        <taxon>Azospirillaceae</taxon>
        <taxon>Skermanella</taxon>
    </lineage>
</organism>
<proteinExistence type="inferred from homology"/>
<evidence type="ECO:0000313" key="3">
    <source>
        <dbReference type="EMBL" id="EWY42761.1"/>
    </source>
</evidence>
<name>W9HDG2_9PROT</name>
<gene>
    <name evidence="3" type="ORF">N825_02600</name>
</gene>
<evidence type="ECO:0000259" key="2">
    <source>
        <dbReference type="Pfam" id="PF18912"/>
    </source>
</evidence>
<feature type="domain" description="Double zinc ribbon" evidence="2">
    <location>
        <begin position="25"/>
        <end position="88"/>
    </location>
</feature>
<keyword evidence="3" id="KW-0808">Transferase</keyword>
<dbReference type="InterPro" id="IPR000836">
    <property type="entry name" value="PRTase_dom"/>
</dbReference>
<dbReference type="CDD" id="cd06223">
    <property type="entry name" value="PRTases_typeI"/>
    <property type="match status" value="1"/>
</dbReference>
<dbReference type="RefSeq" id="WP_245612976.1">
    <property type="nucleotide sequence ID" value="NZ_AVFL01000001.1"/>
</dbReference>
<protein>
    <submittedName>
        <fullName evidence="3">Phosphoribosyltransferase</fullName>
    </submittedName>
</protein>
<sequence length="264" mass="28205">MKWTLSTPSVVSRFAPTLGSFARAALDVVLPPRCLSCAESVDRQGTLCTRCWSGLTFLAPPWCACCGEPFEGVVGTDPSDDSICARCAGSSPPYARARSALSYDDGSRGMIVGFKHADQTYAASAFGGWLVRAGAELLTPGVIVAPVPLHRWKLFSRRYNQAALLAQDVGRRAGLPVLQGLLVRHRRTTPQGAYGRAGRQRNIRGAFHVRPALVERIRGQPVVLIDDVLTTGATVAECARVLLRAGAGRVDVLTVARVIRAGAP</sequence>
<evidence type="ECO:0000256" key="1">
    <source>
        <dbReference type="ARBA" id="ARBA00008007"/>
    </source>
</evidence>
<dbReference type="SUPFAM" id="SSF53271">
    <property type="entry name" value="PRTase-like"/>
    <property type="match status" value="1"/>
</dbReference>
<dbReference type="AlphaFoldDB" id="W9HDG2"/>
<dbReference type="STRING" id="1385369.N825_02600"/>
<reference evidence="3 4" key="1">
    <citation type="submission" date="2013-08" db="EMBL/GenBank/DDBJ databases">
        <title>The genome sequence of Skermanella stibiiresistens.</title>
        <authorList>
            <person name="Zhu W."/>
            <person name="Wang G."/>
        </authorList>
    </citation>
    <scope>NUCLEOTIDE SEQUENCE [LARGE SCALE GENOMIC DNA]</scope>
    <source>
        <strain evidence="3 4">SB22</strain>
    </source>
</reference>
<dbReference type="InterPro" id="IPR044005">
    <property type="entry name" value="DZR_2"/>
</dbReference>
<dbReference type="Proteomes" id="UP000019486">
    <property type="component" value="Unassembled WGS sequence"/>
</dbReference>
<accession>W9HDG2</accession>
<dbReference type="Pfam" id="PF18912">
    <property type="entry name" value="DZR_2"/>
    <property type="match status" value="1"/>
</dbReference>
<dbReference type="PATRIC" id="fig|1385369.3.peg.515"/>
<dbReference type="GO" id="GO:0016757">
    <property type="term" value="F:glycosyltransferase activity"/>
    <property type="evidence" value="ECO:0007669"/>
    <property type="project" value="UniProtKB-KW"/>
</dbReference>
<evidence type="ECO:0000313" key="4">
    <source>
        <dbReference type="Proteomes" id="UP000019486"/>
    </source>
</evidence>
<dbReference type="EMBL" id="AVFL01000001">
    <property type="protein sequence ID" value="EWY42761.1"/>
    <property type="molecule type" value="Genomic_DNA"/>
</dbReference>
<keyword evidence="4" id="KW-1185">Reference proteome</keyword>
<dbReference type="InterPro" id="IPR051910">
    <property type="entry name" value="ComF/GntX_DNA_util-trans"/>
</dbReference>